<sequence>MGLKRGQIGELNRRITLRKRQDVPVGAFGMSASYSGEVPLWAKVEIMASGKPQDGQQLDDVATHRFWVRYRTDVTVDHEIVYQGKTHRVMRVTDWEDRRRFTIVEAKELHG</sequence>
<dbReference type="EMBL" id="CP058952">
    <property type="protein sequence ID" value="QLI80794.1"/>
    <property type="molecule type" value="Genomic_DNA"/>
</dbReference>
<reference evidence="1 2" key="1">
    <citation type="journal article" date="2016" name="Int. J. Syst. Evol. Microbiol.">
        <title>Chitinibacter fontanus sp. nov., isolated from a spring.</title>
        <authorList>
            <person name="Sheu S.Y."/>
            <person name="Li Y.S."/>
            <person name="Young C.C."/>
            <person name="Chen W.M."/>
        </authorList>
    </citation>
    <scope>NUCLEOTIDE SEQUENCE [LARGE SCALE GENOMIC DNA]</scope>
    <source>
        <strain evidence="1 2">STM-7</strain>
    </source>
</reference>
<evidence type="ECO:0000313" key="2">
    <source>
        <dbReference type="Proteomes" id="UP000510822"/>
    </source>
</evidence>
<dbReference type="AlphaFoldDB" id="A0A7D5V8Q7"/>
<dbReference type="InterPro" id="IPR008767">
    <property type="entry name" value="Phage_SPP1_head-tail_adaptor"/>
</dbReference>
<protein>
    <submittedName>
        <fullName evidence="1">Phage head closure protein</fullName>
    </submittedName>
</protein>
<keyword evidence="2" id="KW-1185">Reference proteome</keyword>
<dbReference type="Proteomes" id="UP000510822">
    <property type="component" value="Chromosome"/>
</dbReference>
<dbReference type="KEGG" id="cfon:HZU75_04210"/>
<gene>
    <name evidence="1" type="ORF">HZU75_04210</name>
</gene>
<dbReference type="Gene3D" id="2.40.10.270">
    <property type="entry name" value="Bacteriophage SPP1 head-tail adaptor protein"/>
    <property type="match status" value="1"/>
</dbReference>
<dbReference type="NCBIfam" id="TIGR01563">
    <property type="entry name" value="gp16_SPP1"/>
    <property type="match status" value="1"/>
</dbReference>
<dbReference type="RefSeq" id="WP_180307928.1">
    <property type="nucleotide sequence ID" value="NZ_CP058952.1"/>
</dbReference>
<proteinExistence type="predicted"/>
<evidence type="ECO:0000313" key="1">
    <source>
        <dbReference type="EMBL" id="QLI80794.1"/>
    </source>
</evidence>
<dbReference type="Pfam" id="PF05521">
    <property type="entry name" value="Phage_HCP"/>
    <property type="match status" value="1"/>
</dbReference>
<organism evidence="1 2">
    <name type="scientific">Chitinibacter fontanus</name>
    <dbReference type="NCBI Taxonomy" id="1737446"/>
    <lineage>
        <taxon>Bacteria</taxon>
        <taxon>Pseudomonadati</taxon>
        <taxon>Pseudomonadota</taxon>
        <taxon>Betaproteobacteria</taxon>
        <taxon>Neisseriales</taxon>
        <taxon>Chitinibacteraceae</taxon>
        <taxon>Chitinibacter</taxon>
    </lineage>
</organism>
<accession>A0A7D5V8Q7</accession>
<name>A0A7D5V8Q7_9NEIS</name>
<dbReference type="InterPro" id="IPR038666">
    <property type="entry name" value="SSP1_head-tail_sf"/>
</dbReference>